<keyword evidence="2" id="KW-1185">Reference proteome</keyword>
<accession>A0A9J6AGM3</accession>
<dbReference type="EMBL" id="JACXVP010000002">
    <property type="protein sequence ID" value="KAG5623507.1"/>
    <property type="molecule type" value="Genomic_DNA"/>
</dbReference>
<evidence type="ECO:0000313" key="1">
    <source>
        <dbReference type="EMBL" id="KAG5623507.1"/>
    </source>
</evidence>
<dbReference type="PANTHER" id="PTHR34936:SF2">
    <property type="entry name" value="EXPRESSED PROTEIN"/>
    <property type="match status" value="1"/>
</dbReference>
<protein>
    <submittedName>
        <fullName evidence="1">Uncharacterized protein</fullName>
    </submittedName>
</protein>
<evidence type="ECO:0000313" key="2">
    <source>
        <dbReference type="Proteomes" id="UP000824120"/>
    </source>
</evidence>
<organism evidence="1 2">
    <name type="scientific">Solanum commersonii</name>
    <name type="common">Commerson's wild potato</name>
    <name type="synonym">Commerson's nightshade</name>
    <dbReference type="NCBI Taxonomy" id="4109"/>
    <lineage>
        <taxon>Eukaryota</taxon>
        <taxon>Viridiplantae</taxon>
        <taxon>Streptophyta</taxon>
        <taxon>Embryophyta</taxon>
        <taxon>Tracheophyta</taxon>
        <taxon>Spermatophyta</taxon>
        <taxon>Magnoliopsida</taxon>
        <taxon>eudicotyledons</taxon>
        <taxon>Gunneridae</taxon>
        <taxon>Pentapetalae</taxon>
        <taxon>asterids</taxon>
        <taxon>lamiids</taxon>
        <taxon>Solanales</taxon>
        <taxon>Solanaceae</taxon>
        <taxon>Solanoideae</taxon>
        <taxon>Solaneae</taxon>
        <taxon>Solanum</taxon>
    </lineage>
</organism>
<dbReference type="PANTHER" id="PTHR34936">
    <property type="entry name" value="EXPRESSED PROTEIN"/>
    <property type="match status" value="1"/>
</dbReference>
<dbReference type="AlphaFoldDB" id="A0A9J6AGM3"/>
<reference evidence="1 2" key="1">
    <citation type="submission" date="2020-09" db="EMBL/GenBank/DDBJ databases">
        <title>De no assembly of potato wild relative species, Solanum commersonii.</title>
        <authorList>
            <person name="Cho K."/>
        </authorList>
    </citation>
    <scope>NUCLEOTIDE SEQUENCE [LARGE SCALE GENOMIC DNA]</scope>
    <source>
        <strain evidence="1">LZ3.2</strain>
        <tissue evidence="1">Leaf</tissue>
    </source>
</reference>
<proteinExistence type="predicted"/>
<name>A0A9J6AGM3_SOLCO</name>
<dbReference type="OrthoDB" id="671923at2759"/>
<dbReference type="Proteomes" id="UP000824120">
    <property type="component" value="Chromosome 2"/>
</dbReference>
<sequence length="124" mass="14428">LIRRIVSSITNPPLTRCSSLLLNLQLELKAKIRLRSENQVFRSFGNMITRSKLVEQLRDYQIRSQHKCPPLTFFSPKLHLSNWYVFIFLSVNWSMKREENHEVSGSNLSGDKKDLVVLPICLSL</sequence>
<feature type="non-terminal residue" evidence="1">
    <location>
        <position position="124"/>
    </location>
</feature>
<comment type="caution">
    <text evidence="1">The sequence shown here is derived from an EMBL/GenBank/DDBJ whole genome shotgun (WGS) entry which is preliminary data.</text>
</comment>
<gene>
    <name evidence="1" type="ORF">H5410_008725</name>
</gene>